<feature type="region of interest" description="Disordered" evidence="1">
    <location>
        <begin position="324"/>
        <end position="376"/>
    </location>
</feature>
<dbReference type="AlphaFoldDB" id="A0AAD5RZN7"/>
<evidence type="ECO:0000313" key="2">
    <source>
        <dbReference type="EMBL" id="KAJ3025776.1"/>
    </source>
</evidence>
<feature type="region of interest" description="Disordered" evidence="1">
    <location>
        <begin position="256"/>
        <end position="294"/>
    </location>
</feature>
<organism evidence="2 3">
    <name type="scientific">Rhizophlyctis rosea</name>
    <dbReference type="NCBI Taxonomy" id="64517"/>
    <lineage>
        <taxon>Eukaryota</taxon>
        <taxon>Fungi</taxon>
        <taxon>Fungi incertae sedis</taxon>
        <taxon>Chytridiomycota</taxon>
        <taxon>Chytridiomycota incertae sedis</taxon>
        <taxon>Chytridiomycetes</taxon>
        <taxon>Rhizophlyctidales</taxon>
        <taxon>Rhizophlyctidaceae</taxon>
        <taxon>Rhizophlyctis</taxon>
    </lineage>
</organism>
<dbReference type="EMBL" id="JADGJD010003093">
    <property type="protein sequence ID" value="KAJ3025776.1"/>
    <property type="molecule type" value="Genomic_DNA"/>
</dbReference>
<name>A0AAD5RZN7_9FUNG</name>
<protein>
    <submittedName>
        <fullName evidence="2">Uncharacterized protein</fullName>
    </submittedName>
</protein>
<accession>A0AAD5RZN7</accession>
<evidence type="ECO:0000313" key="3">
    <source>
        <dbReference type="Proteomes" id="UP001212841"/>
    </source>
</evidence>
<feature type="compositionally biased region" description="Basic and acidic residues" evidence="1">
    <location>
        <begin position="53"/>
        <end position="65"/>
    </location>
</feature>
<feature type="compositionally biased region" description="Polar residues" evidence="1">
    <location>
        <begin position="355"/>
        <end position="376"/>
    </location>
</feature>
<feature type="compositionally biased region" description="Basic and acidic residues" evidence="1">
    <location>
        <begin position="136"/>
        <end position="146"/>
    </location>
</feature>
<gene>
    <name evidence="2" type="ORF">HK097_006605</name>
</gene>
<feature type="non-terminal residue" evidence="2">
    <location>
        <position position="402"/>
    </location>
</feature>
<reference evidence="2" key="1">
    <citation type="submission" date="2020-05" db="EMBL/GenBank/DDBJ databases">
        <title>Phylogenomic resolution of chytrid fungi.</title>
        <authorList>
            <person name="Stajich J.E."/>
            <person name="Amses K."/>
            <person name="Simmons R."/>
            <person name="Seto K."/>
            <person name="Myers J."/>
            <person name="Bonds A."/>
            <person name="Quandt C.A."/>
            <person name="Barry K."/>
            <person name="Liu P."/>
            <person name="Grigoriev I."/>
            <person name="Longcore J.E."/>
            <person name="James T.Y."/>
        </authorList>
    </citation>
    <scope>NUCLEOTIDE SEQUENCE</scope>
    <source>
        <strain evidence="2">JEL0318</strain>
    </source>
</reference>
<feature type="region of interest" description="Disordered" evidence="1">
    <location>
        <begin position="29"/>
        <end position="228"/>
    </location>
</feature>
<feature type="non-terminal residue" evidence="2">
    <location>
        <position position="1"/>
    </location>
</feature>
<dbReference type="Proteomes" id="UP001212841">
    <property type="component" value="Unassembled WGS sequence"/>
</dbReference>
<proteinExistence type="predicted"/>
<comment type="caution">
    <text evidence="2">The sequence shown here is derived from an EMBL/GenBank/DDBJ whole genome shotgun (WGS) entry which is preliminary data.</text>
</comment>
<feature type="compositionally biased region" description="Polar residues" evidence="1">
    <location>
        <begin position="256"/>
        <end position="279"/>
    </location>
</feature>
<sequence length="402" mass="42056">GGAQPEILMRKASLRYDWDIVMRDARLPPGEAAGELGNLVNGRPGDLSLGRTSTDEGEHRNENRADGAGGAGVEGSTRRSGGVDSPVVPPKSGKRSSQSSRRGSQASQASSISTSIPTEPVPQAVSQGRFSASERGSADIERKSSEVVRANSRTPSAEPDVPGAPSGGAVGARQSGNLAGSDVKPDGSRLSAESEGGGEPSNPPVSQEPRPPSDANTSTTDVRSSRVDFDMMEEYLNEMLNGKPDTNKLTNLETAIRQSTLNRKSASATNVTTQNLNSTSPPPLPRSASVSRPPRIDIVNGNGTGYDDSGLNELLSTASRRRTMSPGLSRAPSRNGSNHVNGNVNGEYVPEIPNSPRSTLGRSRGTVNGRSDSLSQIFEDMQVDLEKSLTRTRGRGGDGTSG</sequence>
<feature type="compositionally biased region" description="Low complexity" evidence="1">
    <location>
        <begin position="335"/>
        <end position="346"/>
    </location>
</feature>
<evidence type="ECO:0000256" key="1">
    <source>
        <dbReference type="SAM" id="MobiDB-lite"/>
    </source>
</evidence>
<keyword evidence="3" id="KW-1185">Reference proteome</keyword>
<feature type="compositionally biased region" description="Low complexity" evidence="1">
    <location>
        <begin position="95"/>
        <end position="118"/>
    </location>
</feature>